<dbReference type="EMBL" id="QSBM01000003">
    <property type="protein sequence ID" value="RGX31285.1"/>
    <property type="molecule type" value="Genomic_DNA"/>
</dbReference>
<organism evidence="1 2">
    <name type="scientific">Enterocloster asparagiformis</name>
    <dbReference type="NCBI Taxonomy" id="333367"/>
    <lineage>
        <taxon>Bacteria</taxon>
        <taxon>Bacillati</taxon>
        <taxon>Bacillota</taxon>
        <taxon>Clostridia</taxon>
        <taxon>Lachnospirales</taxon>
        <taxon>Lachnospiraceae</taxon>
        <taxon>Enterocloster</taxon>
    </lineage>
</organism>
<evidence type="ECO:0000313" key="2">
    <source>
        <dbReference type="Proteomes" id="UP000283880"/>
    </source>
</evidence>
<evidence type="ECO:0000313" key="1">
    <source>
        <dbReference type="EMBL" id="RGX31285.1"/>
    </source>
</evidence>
<comment type="caution">
    <text evidence="1">The sequence shown here is derived from an EMBL/GenBank/DDBJ whole genome shotgun (WGS) entry which is preliminary data.</text>
</comment>
<name>A0A413FIJ5_9FIRM</name>
<accession>A0A413FIJ5</accession>
<gene>
    <name evidence="1" type="ORF">DWV29_05175</name>
</gene>
<dbReference type="AlphaFoldDB" id="A0A413FIJ5"/>
<dbReference type="Proteomes" id="UP000283880">
    <property type="component" value="Unassembled WGS sequence"/>
</dbReference>
<sequence>MWNEPYAVDGIGKIRCPTLLEIRRMTYHIFCTFLNLTLISRDEFISKFNLDELKSDPISLYELVLAMTPQLLFQYIRVFIANDEVRFLERERAFEIVDLTGGGEQTSGRIDGRNFDRFRESVASILGLKKQDDKPVKFKSERARKLMEKIRNNKSSVKKQDEAYAFDNMVLKYCSNNKVGINLLNVGGLTYYQFIRLFYEYIHARQSDYGDALAANTFSYKDPKDYNPMQWIEKLKDGNY</sequence>
<proteinExistence type="predicted"/>
<protein>
    <submittedName>
        <fullName evidence="1">Uncharacterized protein</fullName>
    </submittedName>
</protein>
<reference evidence="1 2" key="1">
    <citation type="submission" date="2018-08" db="EMBL/GenBank/DDBJ databases">
        <title>A genome reference for cultivated species of the human gut microbiota.</title>
        <authorList>
            <person name="Zou Y."/>
            <person name="Xue W."/>
            <person name="Luo G."/>
        </authorList>
    </citation>
    <scope>NUCLEOTIDE SEQUENCE [LARGE SCALE GENOMIC DNA]</scope>
    <source>
        <strain evidence="1 2">AF04-15</strain>
    </source>
</reference>